<sequence>MSEFDRSASSYGQVVGQAVAFSGQEHAFFLRVKADILAGMLARQGLAGRATMLDVGCGVGLMDAMLGPHCGSLTGVDVSSASLDMARTNCPDGDFRHYDGQRLPFPEQTFDLTFTVCVMHHVPPADWPGFVREMARVTRPGGLVVVMEHNPYNPLTRYVVSRVPFDKDAVLLRPGRTRALLREACLERLEVRHFLFTPLGHALARRFDNLLAWLPLGAQYLACGRVPASGATGAK</sequence>
<comment type="caution">
    <text evidence="2">The sequence shown here is derived from an EMBL/GenBank/DDBJ whole genome shotgun (WGS) entry which is preliminary data.</text>
</comment>
<name>A0A6V8LQV1_9BACT</name>
<evidence type="ECO:0000259" key="1">
    <source>
        <dbReference type="Pfam" id="PF08241"/>
    </source>
</evidence>
<dbReference type="GO" id="GO:0032259">
    <property type="term" value="P:methylation"/>
    <property type="evidence" value="ECO:0007669"/>
    <property type="project" value="UniProtKB-KW"/>
</dbReference>
<dbReference type="EMBL" id="BLTE01000001">
    <property type="protein sequence ID" value="GFK92718.1"/>
    <property type="molecule type" value="Genomic_DNA"/>
</dbReference>
<dbReference type="PANTHER" id="PTHR42912:SF80">
    <property type="entry name" value="METHYLTRANSFERASE DOMAIN-CONTAINING PROTEIN"/>
    <property type="match status" value="1"/>
</dbReference>
<dbReference type="InterPro" id="IPR013216">
    <property type="entry name" value="Methyltransf_11"/>
</dbReference>
<protein>
    <submittedName>
        <fullName evidence="2">2-methyl-6-phytyl-1,4-hydroquinone methyltransferase</fullName>
        <ecNumber evidence="2">2.1.1.295</ecNumber>
    </submittedName>
</protein>
<dbReference type="GO" id="GO:0102550">
    <property type="term" value="F:2-methyl-6-geranylgeranyl-1,4-benzoquinol methyltransferase activity"/>
    <property type="evidence" value="ECO:0007669"/>
    <property type="project" value="UniProtKB-EC"/>
</dbReference>
<dbReference type="RefSeq" id="WP_217270464.1">
    <property type="nucleotide sequence ID" value="NZ_BLTE01000001.1"/>
</dbReference>
<dbReference type="Pfam" id="PF08241">
    <property type="entry name" value="Methyltransf_11"/>
    <property type="match status" value="1"/>
</dbReference>
<dbReference type="EC" id="2.1.1.295" evidence="2"/>
<reference evidence="2 3" key="2">
    <citation type="submission" date="2020-05" db="EMBL/GenBank/DDBJ databases">
        <title>Draft genome sequence of Desulfovibrio sp. strainFSS-1.</title>
        <authorList>
            <person name="Shimoshige H."/>
            <person name="Kobayashi H."/>
            <person name="Maekawa T."/>
        </authorList>
    </citation>
    <scope>NUCLEOTIDE SEQUENCE [LARGE SCALE GENOMIC DNA]</scope>
    <source>
        <strain evidence="2 3">SIID29052-01</strain>
    </source>
</reference>
<organism evidence="2 3">
    <name type="scientific">Fundidesulfovibrio magnetotacticus</name>
    <dbReference type="NCBI Taxonomy" id="2730080"/>
    <lineage>
        <taxon>Bacteria</taxon>
        <taxon>Pseudomonadati</taxon>
        <taxon>Thermodesulfobacteriota</taxon>
        <taxon>Desulfovibrionia</taxon>
        <taxon>Desulfovibrionales</taxon>
        <taxon>Desulfovibrionaceae</taxon>
        <taxon>Fundidesulfovibrio</taxon>
    </lineage>
</organism>
<gene>
    <name evidence="2" type="ORF">NNJEOMEG_00545</name>
</gene>
<proteinExistence type="predicted"/>
<dbReference type="Proteomes" id="UP000494245">
    <property type="component" value="Unassembled WGS sequence"/>
</dbReference>
<dbReference type="Gene3D" id="3.40.50.150">
    <property type="entry name" value="Vaccinia Virus protein VP39"/>
    <property type="match status" value="1"/>
</dbReference>
<dbReference type="AlphaFoldDB" id="A0A6V8LQV1"/>
<evidence type="ECO:0000313" key="2">
    <source>
        <dbReference type="EMBL" id="GFK92718.1"/>
    </source>
</evidence>
<evidence type="ECO:0000313" key="3">
    <source>
        <dbReference type="Proteomes" id="UP000494245"/>
    </source>
</evidence>
<reference evidence="2 3" key="1">
    <citation type="submission" date="2020-04" db="EMBL/GenBank/DDBJ databases">
        <authorList>
            <consortium name="Desulfovibrio sp. FSS-1 genome sequencing consortium"/>
            <person name="Shimoshige H."/>
            <person name="Kobayashi H."/>
            <person name="Maekawa T."/>
        </authorList>
    </citation>
    <scope>NUCLEOTIDE SEQUENCE [LARGE SCALE GENOMIC DNA]</scope>
    <source>
        <strain evidence="2 3">SIID29052-01</strain>
    </source>
</reference>
<dbReference type="SUPFAM" id="SSF53335">
    <property type="entry name" value="S-adenosyl-L-methionine-dependent methyltransferases"/>
    <property type="match status" value="1"/>
</dbReference>
<dbReference type="CDD" id="cd02440">
    <property type="entry name" value="AdoMet_MTases"/>
    <property type="match status" value="1"/>
</dbReference>
<dbReference type="InterPro" id="IPR029063">
    <property type="entry name" value="SAM-dependent_MTases_sf"/>
</dbReference>
<dbReference type="PANTHER" id="PTHR42912">
    <property type="entry name" value="METHYLTRANSFERASE"/>
    <property type="match status" value="1"/>
</dbReference>
<feature type="domain" description="Methyltransferase type 11" evidence="1">
    <location>
        <begin position="53"/>
        <end position="146"/>
    </location>
</feature>
<dbReference type="GO" id="GO:0008757">
    <property type="term" value="F:S-adenosylmethionine-dependent methyltransferase activity"/>
    <property type="evidence" value="ECO:0007669"/>
    <property type="project" value="InterPro"/>
</dbReference>
<keyword evidence="2" id="KW-0489">Methyltransferase</keyword>
<accession>A0A6V8LQV1</accession>
<dbReference type="InterPro" id="IPR050508">
    <property type="entry name" value="Methyltransf_Superfamily"/>
</dbReference>
<keyword evidence="3" id="KW-1185">Reference proteome</keyword>
<keyword evidence="2" id="KW-0808">Transferase</keyword>